<keyword evidence="1" id="KW-0812">Transmembrane</keyword>
<evidence type="ECO:0000256" key="1">
    <source>
        <dbReference type="SAM" id="Phobius"/>
    </source>
</evidence>
<dbReference type="Proteomes" id="UP001176961">
    <property type="component" value="Unassembled WGS sequence"/>
</dbReference>
<keyword evidence="1" id="KW-0472">Membrane</keyword>
<dbReference type="AlphaFoldDB" id="A0AA36H2J8"/>
<gene>
    <name evidence="2" type="ORF">CYNAS_LOCUS14879</name>
</gene>
<sequence>MDGLGLRSEAHSLNSDRFLSLHAYEAKMIREELSSIRPEHLFPVCVLFGIFFLSLAACLFDCWRERHRQLEELSFQGRPLPQIKVTDGNTGEERIVTAH</sequence>
<reference evidence="2" key="1">
    <citation type="submission" date="2023-07" db="EMBL/GenBank/DDBJ databases">
        <authorList>
            <consortium name="CYATHOMIX"/>
        </authorList>
    </citation>
    <scope>NUCLEOTIDE SEQUENCE</scope>
    <source>
        <strain evidence="2">N/A</strain>
    </source>
</reference>
<proteinExistence type="predicted"/>
<dbReference type="EMBL" id="CATQJL010000305">
    <property type="protein sequence ID" value="CAJ0602896.1"/>
    <property type="molecule type" value="Genomic_DNA"/>
</dbReference>
<name>A0AA36H2J8_CYLNA</name>
<evidence type="ECO:0000313" key="3">
    <source>
        <dbReference type="Proteomes" id="UP001176961"/>
    </source>
</evidence>
<evidence type="ECO:0000313" key="2">
    <source>
        <dbReference type="EMBL" id="CAJ0602896.1"/>
    </source>
</evidence>
<comment type="caution">
    <text evidence="2">The sequence shown here is derived from an EMBL/GenBank/DDBJ whole genome shotgun (WGS) entry which is preliminary data.</text>
</comment>
<accession>A0AA36H2J8</accession>
<organism evidence="2 3">
    <name type="scientific">Cylicocyclus nassatus</name>
    <name type="common">Nematode worm</name>
    <dbReference type="NCBI Taxonomy" id="53992"/>
    <lineage>
        <taxon>Eukaryota</taxon>
        <taxon>Metazoa</taxon>
        <taxon>Ecdysozoa</taxon>
        <taxon>Nematoda</taxon>
        <taxon>Chromadorea</taxon>
        <taxon>Rhabditida</taxon>
        <taxon>Rhabditina</taxon>
        <taxon>Rhabditomorpha</taxon>
        <taxon>Strongyloidea</taxon>
        <taxon>Strongylidae</taxon>
        <taxon>Cylicocyclus</taxon>
    </lineage>
</organism>
<keyword evidence="3" id="KW-1185">Reference proteome</keyword>
<feature type="transmembrane region" description="Helical" evidence="1">
    <location>
        <begin position="40"/>
        <end position="60"/>
    </location>
</feature>
<protein>
    <submittedName>
        <fullName evidence="2">Uncharacterized protein</fullName>
    </submittedName>
</protein>
<keyword evidence="1" id="KW-1133">Transmembrane helix</keyword>